<dbReference type="GeneID" id="92083959"/>
<dbReference type="RefSeq" id="XP_066693135.1">
    <property type="nucleotide sequence ID" value="XM_066850897.1"/>
</dbReference>
<protein>
    <submittedName>
        <fullName evidence="1">Uncharacterized protein</fullName>
    </submittedName>
</protein>
<dbReference type="InterPro" id="IPR036291">
    <property type="entry name" value="NAD(P)-bd_dom_sf"/>
</dbReference>
<dbReference type="Proteomes" id="UP001391051">
    <property type="component" value="Unassembled WGS sequence"/>
</dbReference>
<evidence type="ECO:0000313" key="1">
    <source>
        <dbReference type="EMBL" id="KAK7937807.1"/>
    </source>
</evidence>
<name>A0ABR1PTN6_9PEZI</name>
<dbReference type="Gene3D" id="3.40.50.720">
    <property type="entry name" value="NAD(P)-binding Rossmann-like Domain"/>
    <property type="match status" value="1"/>
</dbReference>
<accession>A0ABR1PTN6</accession>
<gene>
    <name evidence="1" type="ORF">PG986_014675</name>
</gene>
<keyword evidence="2" id="KW-1185">Reference proteome</keyword>
<sequence>MEVTTNPTALYDAAQSQACAHSPLTNTSNRAGFKGFFHRQLFESQSCQSVDLKGKTAIVTRSNTGLGLDDTERAKALARLDILVLNADVAKTVYKRVPATGHEETIQLNVLSMVLFSILFLPVLKSKSLAGGSRRWALACVAVIRPVPSPPVLVDIVLVQAAAARAVGLPLGAESVQIDLEVHAMEPFNHVHKHFVIRVRVSLALLGVLTIISVTVGRGDVPAPRVLAAVIDMGPLPLALALGDAAVLQPHAHAVAHVVVAALDDSRQGPSPHGRDAGLAGGRGPGAHVPDLKVLELGYEVAEFLQVVQERLQLRPDELAEAQQRPRAVYSGWRLGRLQEEPVGFG</sequence>
<reference evidence="1 2" key="1">
    <citation type="submission" date="2023-01" db="EMBL/GenBank/DDBJ databases">
        <title>Analysis of 21 Apiospora genomes using comparative genomics revels a genus with tremendous synthesis potential of carbohydrate active enzymes and secondary metabolites.</title>
        <authorList>
            <person name="Sorensen T."/>
        </authorList>
    </citation>
    <scope>NUCLEOTIDE SEQUENCE [LARGE SCALE GENOMIC DNA]</scope>
    <source>
        <strain evidence="1 2">CBS 24483</strain>
    </source>
</reference>
<dbReference type="SUPFAM" id="SSF51735">
    <property type="entry name" value="NAD(P)-binding Rossmann-fold domains"/>
    <property type="match status" value="1"/>
</dbReference>
<proteinExistence type="predicted"/>
<comment type="caution">
    <text evidence="1">The sequence shown here is derived from an EMBL/GenBank/DDBJ whole genome shotgun (WGS) entry which is preliminary data.</text>
</comment>
<evidence type="ECO:0000313" key="2">
    <source>
        <dbReference type="Proteomes" id="UP001391051"/>
    </source>
</evidence>
<dbReference type="EMBL" id="JAQQWE010000010">
    <property type="protein sequence ID" value="KAK7937807.1"/>
    <property type="molecule type" value="Genomic_DNA"/>
</dbReference>
<organism evidence="1 2">
    <name type="scientific">Apiospora aurea</name>
    <dbReference type="NCBI Taxonomy" id="335848"/>
    <lineage>
        <taxon>Eukaryota</taxon>
        <taxon>Fungi</taxon>
        <taxon>Dikarya</taxon>
        <taxon>Ascomycota</taxon>
        <taxon>Pezizomycotina</taxon>
        <taxon>Sordariomycetes</taxon>
        <taxon>Xylariomycetidae</taxon>
        <taxon>Amphisphaeriales</taxon>
        <taxon>Apiosporaceae</taxon>
        <taxon>Apiospora</taxon>
    </lineage>
</organism>